<comment type="similarity">
    <text evidence="2">Belongs to the EamA transporter family.</text>
</comment>
<evidence type="ECO:0000256" key="7">
    <source>
        <dbReference type="SAM" id="Phobius"/>
    </source>
</evidence>
<feature type="transmembrane region" description="Helical" evidence="7">
    <location>
        <begin position="156"/>
        <end position="178"/>
    </location>
</feature>
<name>A0ABU1RR63_9GAMM</name>
<dbReference type="PANTHER" id="PTHR32322">
    <property type="entry name" value="INNER MEMBRANE TRANSPORTER"/>
    <property type="match status" value="1"/>
</dbReference>
<dbReference type="EMBL" id="JAVDTT010000002">
    <property type="protein sequence ID" value="MDR6841251.1"/>
    <property type="molecule type" value="Genomic_DNA"/>
</dbReference>
<dbReference type="Pfam" id="PF00892">
    <property type="entry name" value="EamA"/>
    <property type="match status" value="2"/>
</dbReference>
<evidence type="ECO:0000256" key="3">
    <source>
        <dbReference type="ARBA" id="ARBA00022692"/>
    </source>
</evidence>
<protein>
    <submittedName>
        <fullName evidence="9">Drug/metabolite transporter (DMT)-like permease</fullName>
    </submittedName>
</protein>
<feature type="transmembrane region" description="Helical" evidence="7">
    <location>
        <begin position="277"/>
        <end position="295"/>
    </location>
</feature>
<evidence type="ECO:0000313" key="10">
    <source>
        <dbReference type="Proteomes" id="UP001254759"/>
    </source>
</evidence>
<keyword evidence="3 7" id="KW-0812">Transmembrane</keyword>
<feature type="transmembrane region" description="Helical" evidence="7">
    <location>
        <begin position="12"/>
        <end position="36"/>
    </location>
</feature>
<gene>
    <name evidence="9" type="ORF">J2W94_001536</name>
</gene>
<comment type="caution">
    <text evidence="9">The sequence shown here is derived from an EMBL/GenBank/DDBJ whole genome shotgun (WGS) entry which is preliminary data.</text>
</comment>
<feature type="domain" description="EamA" evidence="8">
    <location>
        <begin position="160"/>
        <end position="293"/>
    </location>
</feature>
<feature type="region of interest" description="Disordered" evidence="6">
    <location>
        <begin position="299"/>
        <end position="323"/>
    </location>
</feature>
<dbReference type="SUPFAM" id="SSF103481">
    <property type="entry name" value="Multidrug resistance efflux transporter EmrE"/>
    <property type="match status" value="2"/>
</dbReference>
<proteinExistence type="inferred from homology"/>
<evidence type="ECO:0000256" key="4">
    <source>
        <dbReference type="ARBA" id="ARBA00022989"/>
    </source>
</evidence>
<keyword evidence="10" id="KW-1185">Reference proteome</keyword>
<comment type="subcellular location">
    <subcellularLocation>
        <location evidence="1">Membrane</location>
        <topology evidence="1">Multi-pass membrane protein</topology>
    </subcellularLocation>
</comment>
<evidence type="ECO:0000256" key="1">
    <source>
        <dbReference type="ARBA" id="ARBA00004141"/>
    </source>
</evidence>
<evidence type="ECO:0000256" key="2">
    <source>
        <dbReference type="ARBA" id="ARBA00007362"/>
    </source>
</evidence>
<sequence>MNSSVSNVASPARGGLAVAVALAAVYLIWGSTYLGIRFALEGGYPPLLMAGGRFLLAGAMMFAVLRLRGEAAPTRAQWKNMALMGLLMMGIGNGMVSIAEQWVSSGLAAVAIASTPLWMGLFSLARGQRPSGLEWIGIAIGFIGVLWLNAGSTLSATPAGLVALLIAPIAWAFGSIWSKGRDLPSPFMSAAGQMLTGGLMMLLAGFVTGESFHGMPTLKGTLSVVYLMTFGSIIGFTAYVWLLHHVRPTLAGSYAYINPVIAVMLGAWLAAEQFTAHDLGAMAVILLGVVAITLGKGRSPKLSGSEPGNSKPAALKASPEQIE</sequence>
<feature type="transmembrane region" description="Helical" evidence="7">
    <location>
        <begin position="48"/>
        <end position="69"/>
    </location>
</feature>
<feature type="transmembrane region" description="Helical" evidence="7">
    <location>
        <begin position="254"/>
        <end position="271"/>
    </location>
</feature>
<accession>A0ABU1RR63</accession>
<feature type="transmembrane region" description="Helical" evidence="7">
    <location>
        <begin position="221"/>
        <end position="242"/>
    </location>
</feature>
<dbReference type="InterPro" id="IPR050638">
    <property type="entry name" value="AA-Vitamin_Transporters"/>
</dbReference>
<evidence type="ECO:0000259" key="8">
    <source>
        <dbReference type="Pfam" id="PF00892"/>
    </source>
</evidence>
<reference evidence="9 10" key="1">
    <citation type="submission" date="2023-07" db="EMBL/GenBank/DDBJ databases">
        <title>Sorghum-associated microbial communities from plants grown in Nebraska, USA.</title>
        <authorList>
            <person name="Schachtman D."/>
        </authorList>
    </citation>
    <scope>NUCLEOTIDE SEQUENCE [LARGE SCALE GENOMIC DNA]</scope>
    <source>
        <strain evidence="9 10">BE107</strain>
    </source>
</reference>
<dbReference type="PANTHER" id="PTHR32322:SF2">
    <property type="entry name" value="EAMA DOMAIN-CONTAINING PROTEIN"/>
    <property type="match status" value="1"/>
</dbReference>
<feature type="transmembrane region" description="Helical" evidence="7">
    <location>
        <begin position="132"/>
        <end position="150"/>
    </location>
</feature>
<keyword evidence="5 7" id="KW-0472">Membrane</keyword>
<dbReference type="Proteomes" id="UP001254759">
    <property type="component" value="Unassembled WGS sequence"/>
</dbReference>
<organism evidence="9 10">
    <name type="scientific">Pseudoxanthomonas sacheonensis</name>
    <dbReference type="NCBI Taxonomy" id="443615"/>
    <lineage>
        <taxon>Bacteria</taxon>
        <taxon>Pseudomonadati</taxon>
        <taxon>Pseudomonadota</taxon>
        <taxon>Gammaproteobacteria</taxon>
        <taxon>Lysobacterales</taxon>
        <taxon>Lysobacteraceae</taxon>
        <taxon>Pseudoxanthomonas</taxon>
    </lineage>
</organism>
<evidence type="ECO:0000313" key="9">
    <source>
        <dbReference type="EMBL" id="MDR6841251.1"/>
    </source>
</evidence>
<keyword evidence="4 7" id="KW-1133">Transmembrane helix</keyword>
<feature type="transmembrane region" description="Helical" evidence="7">
    <location>
        <begin position="81"/>
        <end position="99"/>
    </location>
</feature>
<feature type="transmembrane region" description="Helical" evidence="7">
    <location>
        <begin position="190"/>
        <end position="209"/>
    </location>
</feature>
<dbReference type="NCBIfam" id="NF008432">
    <property type="entry name" value="PRK11272.1"/>
    <property type="match status" value="1"/>
</dbReference>
<feature type="domain" description="EamA" evidence="8">
    <location>
        <begin position="21"/>
        <end position="149"/>
    </location>
</feature>
<dbReference type="InterPro" id="IPR000620">
    <property type="entry name" value="EamA_dom"/>
</dbReference>
<dbReference type="InterPro" id="IPR037185">
    <property type="entry name" value="EmrE-like"/>
</dbReference>
<evidence type="ECO:0000256" key="5">
    <source>
        <dbReference type="ARBA" id="ARBA00023136"/>
    </source>
</evidence>
<evidence type="ECO:0000256" key="6">
    <source>
        <dbReference type="SAM" id="MobiDB-lite"/>
    </source>
</evidence>
<feature type="transmembrane region" description="Helical" evidence="7">
    <location>
        <begin position="105"/>
        <end position="125"/>
    </location>
</feature>